<evidence type="ECO:0000256" key="1">
    <source>
        <dbReference type="SAM" id="MobiDB-lite"/>
    </source>
</evidence>
<feature type="region of interest" description="Disordered" evidence="1">
    <location>
        <begin position="339"/>
        <end position="380"/>
    </location>
</feature>
<accession>A0A8K0KHZ4</accession>
<feature type="region of interest" description="Disordered" evidence="1">
    <location>
        <begin position="253"/>
        <end position="282"/>
    </location>
</feature>
<feature type="region of interest" description="Disordered" evidence="1">
    <location>
        <begin position="115"/>
        <end position="137"/>
    </location>
</feature>
<dbReference type="EMBL" id="KZ308762">
    <property type="protein sequence ID" value="KAG8234015.1"/>
    <property type="molecule type" value="Genomic_DNA"/>
</dbReference>
<feature type="compositionally biased region" description="Polar residues" evidence="1">
    <location>
        <begin position="354"/>
        <end position="370"/>
    </location>
</feature>
<proteinExistence type="predicted"/>
<feature type="region of interest" description="Disordered" evidence="1">
    <location>
        <begin position="30"/>
        <end position="82"/>
    </location>
</feature>
<organism evidence="2 3">
    <name type="scientific">Ladona fulva</name>
    <name type="common">Scarce chaser dragonfly</name>
    <name type="synonym">Libellula fulva</name>
    <dbReference type="NCBI Taxonomy" id="123851"/>
    <lineage>
        <taxon>Eukaryota</taxon>
        <taxon>Metazoa</taxon>
        <taxon>Ecdysozoa</taxon>
        <taxon>Arthropoda</taxon>
        <taxon>Hexapoda</taxon>
        <taxon>Insecta</taxon>
        <taxon>Pterygota</taxon>
        <taxon>Palaeoptera</taxon>
        <taxon>Odonata</taxon>
        <taxon>Epiprocta</taxon>
        <taxon>Anisoptera</taxon>
        <taxon>Libelluloidea</taxon>
        <taxon>Libellulidae</taxon>
        <taxon>Ladona</taxon>
    </lineage>
</organism>
<name>A0A8K0KHZ4_LADFU</name>
<keyword evidence="3" id="KW-1185">Reference proteome</keyword>
<evidence type="ECO:0000313" key="3">
    <source>
        <dbReference type="Proteomes" id="UP000792457"/>
    </source>
</evidence>
<sequence length="380" mass="42270">MECQNSGFTTVYTKRRYHISIAEETAAATAALAKKTATASKPSPTPQLPTRNRFTPLAASMEQEETHHPESSSTEQQSTPRAPPAIQAYGILNIRAFAKDLGDILKSNNFTVQRLGPTTRKQESQDGTAPPRGDSCRIKLSSQEDYDTMKKFLIREGIAFSTWADRKDKLHTYVIKGLSAETQEDEVFDDLNTIGIAVRKVRQLRNREGRKVALFSFSAPSTPKWNPGRIARLTTLGAHPAVSRSCIFWKQARTQRATPSDDIQTTAKPGTLPRPSPPEQRQPALNAWKSPLKFVPPQVQRNAPQIRLGATIPKTSAYRTTNIPPEEFPELPISQPLDAESAESLKIPLRQRHQSPANQQNTTSTATPNMQEEILSLERI</sequence>
<dbReference type="OrthoDB" id="6379801at2759"/>
<dbReference type="AlphaFoldDB" id="A0A8K0KHZ4"/>
<feature type="compositionally biased region" description="Low complexity" evidence="1">
    <location>
        <begin position="30"/>
        <end position="39"/>
    </location>
</feature>
<gene>
    <name evidence="2" type="ORF">J437_LFUL013933</name>
</gene>
<comment type="caution">
    <text evidence="2">The sequence shown here is derived from an EMBL/GenBank/DDBJ whole genome shotgun (WGS) entry which is preliminary data.</text>
</comment>
<feature type="compositionally biased region" description="Polar residues" evidence="1">
    <location>
        <begin position="253"/>
        <end position="268"/>
    </location>
</feature>
<reference evidence="2" key="1">
    <citation type="submission" date="2013-04" db="EMBL/GenBank/DDBJ databases">
        <authorList>
            <person name="Qu J."/>
            <person name="Murali S.C."/>
            <person name="Bandaranaike D."/>
            <person name="Bellair M."/>
            <person name="Blankenburg K."/>
            <person name="Chao H."/>
            <person name="Dinh H."/>
            <person name="Doddapaneni H."/>
            <person name="Downs B."/>
            <person name="Dugan-Rocha S."/>
            <person name="Elkadiri S."/>
            <person name="Gnanaolivu R.D."/>
            <person name="Hernandez B."/>
            <person name="Javaid M."/>
            <person name="Jayaseelan J.C."/>
            <person name="Lee S."/>
            <person name="Li M."/>
            <person name="Ming W."/>
            <person name="Munidasa M."/>
            <person name="Muniz J."/>
            <person name="Nguyen L."/>
            <person name="Ongeri F."/>
            <person name="Osuji N."/>
            <person name="Pu L.-L."/>
            <person name="Puazo M."/>
            <person name="Qu C."/>
            <person name="Quiroz J."/>
            <person name="Raj R."/>
            <person name="Weissenberger G."/>
            <person name="Xin Y."/>
            <person name="Zou X."/>
            <person name="Han Y."/>
            <person name="Richards S."/>
            <person name="Worley K."/>
            <person name="Muzny D."/>
            <person name="Gibbs R."/>
        </authorList>
    </citation>
    <scope>NUCLEOTIDE SEQUENCE</scope>
    <source>
        <strain evidence="2">Sampled in the wild</strain>
    </source>
</reference>
<reference evidence="2" key="2">
    <citation type="submission" date="2017-10" db="EMBL/GenBank/DDBJ databases">
        <title>Ladona fulva Genome sequencing and assembly.</title>
        <authorList>
            <person name="Murali S."/>
            <person name="Richards S."/>
            <person name="Bandaranaike D."/>
            <person name="Bellair M."/>
            <person name="Blankenburg K."/>
            <person name="Chao H."/>
            <person name="Dinh H."/>
            <person name="Doddapaneni H."/>
            <person name="Dugan-Rocha S."/>
            <person name="Elkadiri S."/>
            <person name="Gnanaolivu R."/>
            <person name="Hernandez B."/>
            <person name="Skinner E."/>
            <person name="Javaid M."/>
            <person name="Lee S."/>
            <person name="Li M."/>
            <person name="Ming W."/>
            <person name="Munidasa M."/>
            <person name="Muniz J."/>
            <person name="Nguyen L."/>
            <person name="Hughes D."/>
            <person name="Osuji N."/>
            <person name="Pu L.-L."/>
            <person name="Puazo M."/>
            <person name="Qu C."/>
            <person name="Quiroz J."/>
            <person name="Raj R."/>
            <person name="Weissenberger G."/>
            <person name="Xin Y."/>
            <person name="Zou X."/>
            <person name="Han Y."/>
            <person name="Worley K."/>
            <person name="Muzny D."/>
            <person name="Gibbs R."/>
        </authorList>
    </citation>
    <scope>NUCLEOTIDE SEQUENCE</scope>
    <source>
        <strain evidence="2">Sampled in the wild</strain>
    </source>
</reference>
<dbReference type="Proteomes" id="UP000792457">
    <property type="component" value="Unassembled WGS sequence"/>
</dbReference>
<evidence type="ECO:0000313" key="2">
    <source>
        <dbReference type="EMBL" id="KAG8234015.1"/>
    </source>
</evidence>
<protein>
    <submittedName>
        <fullName evidence="2">Uncharacterized protein</fullName>
    </submittedName>
</protein>